<dbReference type="CDD" id="cd13395">
    <property type="entry name" value="ASKHA_NBD_Arp4_ACTL6-like"/>
    <property type="match status" value="1"/>
</dbReference>
<dbReference type="Pfam" id="PF00022">
    <property type="entry name" value="Actin"/>
    <property type="match status" value="1"/>
</dbReference>
<sequence length="494" mass="55006">MSAGMLYGGDEIGALVFDIGHYSLRVGYAQEDTPKAEIPAVVGVVEDGNQNVVPKMEPMEVDDVKKSDSSNVTSGSETKHYIDTTYLHVARKGMEVQTYMKDGQIEDWDLFEKVLDYTYAKCIQSESKYHPVLMSEAPWNVRSKREKLTELMFEKYNVPAFFLVKNAVLAAFANGRATGIVVDSGATHTSAIPVQDGFVLSQAIVKSPLGGDYISMQCKNFLQVRTDNTRLKPRLHSLPYLNNDNDCTFIFVQENDVEVTPPYLIGGKEVVKEREKARWTPRRNVPEVTTSWHNYMVKKVIQDFQASSLQVSETPYDEKTVSSIPTVHYEFPNGYHQASRFATPILDFGSERFRIPEALFDPSVVQIRGGQVGNTMLGVGHIVTTSVGMCDVDVRPSLYGSVVVTGGNSFLQASNYQPAQLLQGFPERLNRDLSVRIPSSMRLKLISANGCAERRFGAWIGGSILASIGTFQQMWISNQEYEEGGKGQVERKCA</sequence>
<proteinExistence type="inferred from homology"/>
<evidence type="ECO:0000313" key="2">
    <source>
        <dbReference type="EMBL" id="CAD7451899.1"/>
    </source>
</evidence>
<dbReference type="AlphaFoldDB" id="A0A7R9FE53"/>
<dbReference type="InterPro" id="IPR004000">
    <property type="entry name" value="Actin"/>
</dbReference>
<protein>
    <recommendedName>
        <fullName evidence="3">Actin-like protein 6B</fullName>
    </recommendedName>
</protein>
<gene>
    <name evidence="2" type="ORF">TTEB3V08_LOCUS95</name>
</gene>
<dbReference type="SUPFAM" id="SSF53067">
    <property type="entry name" value="Actin-like ATPase domain"/>
    <property type="match status" value="2"/>
</dbReference>
<reference evidence="2" key="1">
    <citation type="submission" date="2020-11" db="EMBL/GenBank/DDBJ databases">
        <authorList>
            <person name="Tran Van P."/>
        </authorList>
    </citation>
    <scope>NUCLEOTIDE SEQUENCE</scope>
</reference>
<evidence type="ECO:0008006" key="3">
    <source>
        <dbReference type="Google" id="ProtNLM"/>
    </source>
</evidence>
<dbReference type="SMART" id="SM00268">
    <property type="entry name" value="ACTIN"/>
    <property type="match status" value="1"/>
</dbReference>
<dbReference type="FunFam" id="3.30.420.40:FF:000058">
    <property type="entry name" value="Putative actin-related protein 5"/>
    <property type="match status" value="1"/>
</dbReference>
<dbReference type="InterPro" id="IPR043129">
    <property type="entry name" value="ATPase_NBD"/>
</dbReference>
<dbReference type="PANTHER" id="PTHR11937">
    <property type="entry name" value="ACTIN"/>
    <property type="match status" value="1"/>
</dbReference>
<dbReference type="Gene3D" id="3.30.420.40">
    <property type="match status" value="3"/>
</dbReference>
<name>A0A7R9FE53_9NEOP</name>
<organism evidence="2">
    <name type="scientific">Timema tahoe</name>
    <dbReference type="NCBI Taxonomy" id="61484"/>
    <lineage>
        <taxon>Eukaryota</taxon>
        <taxon>Metazoa</taxon>
        <taxon>Ecdysozoa</taxon>
        <taxon>Arthropoda</taxon>
        <taxon>Hexapoda</taxon>
        <taxon>Insecta</taxon>
        <taxon>Pterygota</taxon>
        <taxon>Neoptera</taxon>
        <taxon>Polyneoptera</taxon>
        <taxon>Phasmatodea</taxon>
        <taxon>Timematodea</taxon>
        <taxon>Timematoidea</taxon>
        <taxon>Timematidae</taxon>
        <taxon>Timema</taxon>
    </lineage>
</organism>
<dbReference type="FunFam" id="3.90.640.10:FF:000043">
    <property type="entry name" value="AGAP008687-PA-like protein"/>
    <property type="match status" value="1"/>
</dbReference>
<dbReference type="EMBL" id="OE000011">
    <property type="protein sequence ID" value="CAD7451899.1"/>
    <property type="molecule type" value="Genomic_DNA"/>
</dbReference>
<evidence type="ECO:0000256" key="1">
    <source>
        <dbReference type="RuleBase" id="RU000487"/>
    </source>
</evidence>
<comment type="similarity">
    <text evidence="1">Belongs to the actin family.</text>
</comment>
<accession>A0A7R9FE53</accession>